<dbReference type="Pfam" id="PF22725">
    <property type="entry name" value="GFO_IDH_MocA_C3"/>
    <property type="match status" value="1"/>
</dbReference>
<name>A0A6I6CAG0_9MOLU</name>
<accession>A0A6I6CAG0</accession>
<reference evidence="3 4" key="1">
    <citation type="submission" date="2019-11" db="EMBL/GenBank/DDBJ databases">
        <title>Complete genome sequence of Spiroplasma tabanidicola TAUS-1 (DSM 22603).</title>
        <authorList>
            <person name="Huang C.-T."/>
            <person name="Lin Y.-C."/>
            <person name="Kuo C.-H."/>
        </authorList>
    </citation>
    <scope>NUCLEOTIDE SEQUENCE [LARGE SCALE GENOMIC DNA]</scope>
    <source>
        <strain evidence="3 4">TAUS-1</strain>
    </source>
</reference>
<protein>
    <submittedName>
        <fullName evidence="3">Gfo/Idh/MocA family oxidoreductase</fullName>
    </submittedName>
</protein>
<evidence type="ECO:0000313" key="3">
    <source>
        <dbReference type="EMBL" id="QGS51911.1"/>
    </source>
</evidence>
<keyword evidence="4" id="KW-1185">Reference proteome</keyword>
<proteinExistence type="predicted"/>
<dbReference type="PANTHER" id="PTHR43054:SF1">
    <property type="entry name" value="SCYLLO-INOSITOL 2-DEHYDROGENASE (NADP(+)) IOLU"/>
    <property type="match status" value="1"/>
</dbReference>
<dbReference type="InterPro" id="IPR000683">
    <property type="entry name" value="Gfo/Idh/MocA-like_OxRdtase_N"/>
</dbReference>
<evidence type="ECO:0000259" key="1">
    <source>
        <dbReference type="Pfam" id="PF01408"/>
    </source>
</evidence>
<organism evidence="3 4">
    <name type="scientific">Spiroplasma tabanidicola</name>
    <dbReference type="NCBI Taxonomy" id="324079"/>
    <lineage>
        <taxon>Bacteria</taxon>
        <taxon>Bacillati</taxon>
        <taxon>Mycoplasmatota</taxon>
        <taxon>Mollicutes</taxon>
        <taxon>Entomoplasmatales</taxon>
        <taxon>Spiroplasmataceae</taxon>
        <taxon>Spiroplasma</taxon>
    </lineage>
</organism>
<dbReference type="Proteomes" id="UP000424468">
    <property type="component" value="Chromosome"/>
</dbReference>
<dbReference type="SUPFAM" id="SSF55347">
    <property type="entry name" value="Glyceraldehyde-3-phosphate dehydrogenase-like, C-terminal domain"/>
    <property type="match status" value="1"/>
</dbReference>
<evidence type="ECO:0000313" key="4">
    <source>
        <dbReference type="Proteomes" id="UP000424468"/>
    </source>
</evidence>
<dbReference type="Pfam" id="PF01408">
    <property type="entry name" value="GFO_IDH_MocA"/>
    <property type="match status" value="1"/>
</dbReference>
<dbReference type="RefSeq" id="WP_156006346.1">
    <property type="nucleotide sequence ID" value="NZ_CP046276.1"/>
</dbReference>
<dbReference type="KEGG" id="stab:STABA_v1c05480"/>
<dbReference type="Gene3D" id="3.40.50.720">
    <property type="entry name" value="NAD(P)-binding Rossmann-like Domain"/>
    <property type="match status" value="1"/>
</dbReference>
<dbReference type="InterPro" id="IPR055170">
    <property type="entry name" value="GFO_IDH_MocA-like_dom"/>
</dbReference>
<dbReference type="Gene3D" id="3.30.360.10">
    <property type="entry name" value="Dihydrodipicolinate Reductase, domain 2"/>
    <property type="match status" value="1"/>
</dbReference>
<gene>
    <name evidence="3" type="ORF">STABA_v1c05480</name>
</gene>
<dbReference type="EMBL" id="CP046276">
    <property type="protein sequence ID" value="QGS51911.1"/>
    <property type="molecule type" value="Genomic_DNA"/>
</dbReference>
<evidence type="ECO:0000259" key="2">
    <source>
        <dbReference type="Pfam" id="PF22725"/>
    </source>
</evidence>
<dbReference type="PANTHER" id="PTHR43054">
    <property type="match status" value="1"/>
</dbReference>
<feature type="domain" description="GFO/IDH/MocA-like oxidoreductase" evidence="2">
    <location>
        <begin position="162"/>
        <end position="233"/>
    </location>
</feature>
<dbReference type="OrthoDB" id="9815825at2"/>
<sequence length="330" mass="37792">MIKLGTIGTSEIVKKFVNSAKKNSNLKVLCCYSRNKEKAKNFIIENDLAAKAVDSFEVLVDEVDAIYIASPNGLHYEHAKYFLTQQKHVLLEKPLTLNYDQACELAQIAEMNNVFLMEAYRTAHLPQFKKLLDSCQNYQPFLANFSMTQYSSRMEKVKHGIYDSVFDENLGKGSTYDMLIYPVELAIALFGPVKEVKSMGLKLPNGSGLNDIVLMKHTNNVLVNITCSKASEGLNYNEILSDHITISFLDNSHLKEISIKKRVNDTREMLYEQKEPMDYFEYEIKVFVKMILENDISLRNYLLDVSCEAIKVLNQVEKNRDKLGEIQHET</sequence>
<dbReference type="InterPro" id="IPR036291">
    <property type="entry name" value="NAD(P)-bd_dom_sf"/>
</dbReference>
<feature type="domain" description="Gfo/Idh/MocA-like oxidoreductase N-terminal" evidence="1">
    <location>
        <begin position="3"/>
        <end position="119"/>
    </location>
</feature>
<dbReference type="AlphaFoldDB" id="A0A6I6CAG0"/>
<dbReference type="GO" id="GO:0000166">
    <property type="term" value="F:nucleotide binding"/>
    <property type="evidence" value="ECO:0007669"/>
    <property type="project" value="InterPro"/>
</dbReference>
<dbReference type="SUPFAM" id="SSF51735">
    <property type="entry name" value="NAD(P)-binding Rossmann-fold domains"/>
    <property type="match status" value="1"/>
</dbReference>